<dbReference type="GO" id="GO:0003887">
    <property type="term" value="F:DNA-directed DNA polymerase activity"/>
    <property type="evidence" value="ECO:0007669"/>
    <property type="project" value="UniProtKB-UniRule"/>
</dbReference>
<protein>
    <recommendedName>
        <fullName evidence="16">DNA polymerase IV</fullName>
        <shortName evidence="16">Pol IV</shortName>
        <ecNumber evidence="16">2.7.7.7</ecNumber>
    </recommendedName>
</protein>
<dbReference type="GO" id="GO:0042276">
    <property type="term" value="P:error-prone translesion synthesis"/>
    <property type="evidence" value="ECO:0007669"/>
    <property type="project" value="TreeGrafter"/>
</dbReference>
<dbReference type="InterPro" id="IPR043502">
    <property type="entry name" value="DNA/RNA_pol_sf"/>
</dbReference>
<comment type="subcellular location">
    <subcellularLocation>
        <location evidence="1 16">Cytoplasm</location>
    </subcellularLocation>
</comment>
<evidence type="ECO:0000256" key="3">
    <source>
        <dbReference type="ARBA" id="ARBA00011245"/>
    </source>
</evidence>
<comment type="similarity">
    <text evidence="2 16">Belongs to the DNA polymerase type-Y family.</text>
</comment>
<evidence type="ECO:0000256" key="6">
    <source>
        <dbReference type="ARBA" id="ARBA00022679"/>
    </source>
</evidence>
<evidence type="ECO:0000256" key="9">
    <source>
        <dbReference type="ARBA" id="ARBA00022723"/>
    </source>
</evidence>
<dbReference type="Gene3D" id="3.30.1490.100">
    <property type="entry name" value="DNA polymerase, Y-family, little finger domain"/>
    <property type="match status" value="1"/>
</dbReference>
<keyword evidence="12 16" id="KW-0239">DNA-directed DNA polymerase</keyword>
<gene>
    <name evidence="16" type="primary">dinB</name>
    <name evidence="19" type="ORF">D7W81_10485</name>
</gene>
<keyword evidence="13 16" id="KW-0238">DNA-binding</keyword>
<dbReference type="AlphaFoldDB" id="A0A3A8QXV4"/>
<evidence type="ECO:0000256" key="16">
    <source>
        <dbReference type="HAMAP-Rule" id="MF_01113"/>
    </source>
</evidence>
<dbReference type="InterPro" id="IPR017961">
    <property type="entry name" value="DNA_pol_Y-fam_little_finger"/>
</dbReference>
<sequence>MRAILHVDMDAFYASVEQRDNPSLRGKPVIVGGHAQRGVVVAASYEVRPFGVRSAMPMARAMKQAPHAIVVKPRFSAYAEASEHVFAIFERYTPLIEPLSLDEAFLDVTASVGLFGAAADIAKRIRKEIAHELNLPASAGIATAKFVAKIASDLAKPNGQREVRPEETVAFLAGLPVSRLWGVGPKTEEAMKRAGLTTIGDVATRDVAWLEERFGAASAKHLWELSHGIDARDVVPDRAAKSVGAEDTFEEDLTGLEVLKPHVHAQALRVARRLRRAALKGRVVQLKLKFADFTLITRRTTLREATDDGQVIYRAALELLERAHEGKAFRLTGVSVQLDEDEAQLGLFPAAAPKSSKLNEAMDRIAARFGSKAITMADIAGAEASDNDDPRSEKPVDKPKR</sequence>
<evidence type="ECO:0000256" key="8">
    <source>
        <dbReference type="ARBA" id="ARBA00022705"/>
    </source>
</evidence>
<dbReference type="Gene3D" id="3.40.1170.60">
    <property type="match status" value="1"/>
</dbReference>
<keyword evidence="10 16" id="KW-0227">DNA damage</keyword>
<dbReference type="EC" id="2.7.7.7" evidence="16"/>
<dbReference type="OrthoDB" id="9808813at2"/>
<evidence type="ECO:0000256" key="1">
    <source>
        <dbReference type="ARBA" id="ARBA00004496"/>
    </source>
</evidence>
<evidence type="ECO:0000313" key="19">
    <source>
        <dbReference type="EMBL" id="RKH69672.1"/>
    </source>
</evidence>
<evidence type="ECO:0000256" key="7">
    <source>
        <dbReference type="ARBA" id="ARBA00022695"/>
    </source>
</evidence>
<dbReference type="NCBIfam" id="NF002751">
    <property type="entry name" value="PRK02794.1"/>
    <property type="match status" value="1"/>
</dbReference>
<dbReference type="InterPro" id="IPR050116">
    <property type="entry name" value="DNA_polymerase-Y"/>
</dbReference>
<evidence type="ECO:0000256" key="12">
    <source>
        <dbReference type="ARBA" id="ARBA00022932"/>
    </source>
</evidence>
<dbReference type="GO" id="GO:0003684">
    <property type="term" value="F:damaged DNA binding"/>
    <property type="evidence" value="ECO:0007669"/>
    <property type="project" value="InterPro"/>
</dbReference>
<dbReference type="PANTHER" id="PTHR11076">
    <property type="entry name" value="DNA REPAIR POLYMERASE UMUC / TRANSFERASE FAMILY MEMBER"/>
    <property type="match status" value="1"/>
</dbReference>
<dbReference type="GO" id="GO:0005829">
    <property type="term" value="C:cytosol"/>
    <property type="evidence" value="ECO:0007669"/>
    <property type="project" value="TreeGrafter"/>
</dbReference>
<dbReference type="EMBL" id="RAWK01000050">
    <property type="protein sequence ID" value="RKH69672.1"/>
    <property type="molecule type" value="Genomic_DNA"/>
</dbReference>
<dbReference type="FunFam" id="3.30.1490.100:FF:000004">
    <property type="entry name" value="DNA polymerase IV"/>
    <property type="match status" value="1"/>
</dbReference>
<keyword evidence="20" id="KW-1185">Reference proteome</keyword>
<feature type="region of interest" description="Disordered" evidence="17">
    <location>
        <begin position="380"/>
        <end position="401"/>
    </location>
</feature>
<keyword evidence="9 16" id="KW-0479">Metal-binding</keyword>
<evidence type="ECO:0000256" key="14">
    <source>
        <dbReference type="ARBA" id="ARBA00023204"/>
    </source>
</evidence>
<evidence type="ECO:0000313" key="20">
    <source>
        <dbReference type="Proteomes" id="UP000267003"/>
    </source>
</evidence>
<proteinExistence type="inferred from homology"/>
<dbReference type="InterPro" id="IPR024728">
    <property type="entry name" value="PolY_HhH_motif"/>
</dbReference>
<dbReference type="InterPro" id="IPR043128">
    <property type="entry name" value="Rev_trsase/Diguanyl_cyclase"/>
</dbReference>
<organism evidence="19 20">
    <name type="scientific">Corallococcus aberystwythensis</name>
    <dbReference type="NCBI Taxonomy" id="2316722"/>
    <lineage>
        <taxon>Bacteria</taxon>
        <taxon>Pseudomonadati</taxon>
        <taxon>Myxococcota</taxon>
        <taxon>Myxococcia</taxon>
        <taxon>Myxococcales</taxon>
        <taxon>Cystobacterineae</taxon>
        <taxon>Myxococcaceae</taxon>
        <taxon>Corallococcus</taxon>
    </lineage>
</organism>
<dbReference type="Gene3D" id="1.10.150.20">
    <property type="entry name" value="5' to 3' exonuclease, C-terminal subdomain"/>
    <property type="match status" value="1"/>
</dbReference>
<feature type="binding site" evidence="16">
    <location>
        <position position="102"/>
    </location>
    <ligand>
        <name>Mg(2+)</name>
        <dbReference type="ChEBI" id="CHEBI:18420"/>
    </ligand>
</feature>
<keyword evidence="14 16" id="KW-0234">DNA repair</keyword>
<dbReference type="Pfam" id="PF11798">
    <property type="entry name" value="IMS_HHH"/>
    <property type="match status" value="1"/>
</dbReference>
<dbReference type="InterPro" id="IPR036775">
    <property type="entry name" value="DNA_pol_Y-fam_lit_finger_sf"/>
</dbReference>
<dbReference type="HAMAP" id="MF_01113">
    <property type="entry name" value="DNApol_IV"/>
    <property type="match status" value="1"/>
</dbReference>
<keyword evidence="6 16" id="KW-0808">Transferase</keyword>
<reference evidence="20" key="1">
    <citation type="submission" date="2018-09" db="EMBL/GenBank/DDBJ databases">
        <authorList>
            <person name="Livingstone P.G."/>
            <person name="Whitworth D.E."/>
        </authorList>
    </citation>
    <scope>NUCLEOTIDE SEQUENCE [LARGE SCALE GENOMIC DNA]</scope>
    <source>
        <strain evidence="20">AB050A</strain>
    </source>
</reference>
<dbReference type="Gene3D" id="3.30.70.270">
    <property type="match status" value="1"/>
</dbReference>
<feature type="site" description="Substrate discrimination" evidence="16">
    <location>
        <position position="13"/>
    </location>
</feature>
<dbReference type="Pfam" id="PF00817">
    <property type="entry name" value="IMS"/>
    <property type="match status" value="1"/>
</dbReference>
<dbReference type="NCBIfam" id="NF002882">
    <property type="entry name" value="PRK03348.1"/>
    <property type="match status" value="1"/>
</dbReference>
<dbReference type="CDD" id="cd03586">
    <property type="entry name" value="PolY_Pol_IV_kappa"/>
    <property type="match status" value="1"/>
</dbReference>
<feature type="compositionally biased region" description="Basic and acidic residues" evidence="17">
    <location>
        <begin position="388"/>
        <end position="401"/>
    </location>
</feature>
<dbReference type="InterPro" id="IPR022880">
    <property type="entry name" value="DNApol_IV"/>
</dbReference>
<comment type="function">
    <text evidence="16">Poorly processive, error-prone DNA polymerase involved in untargeted mutagenesis. Copies undamaged DNA at stalled replication forks, which arise in vivo from mismatched or misaligned primer ends. These misaligned primers can be extended by PolIV. Exhibits no 3'-5' exonuclease (proofreading) activity. May be involved in translesional synthesis, in conjunction with the beta clamp from PolIII.</text>
</comment>
<name>A0A3A8QXV4_9BACT</name>
<dbReference type="Pfam" id="PF11799">
    <property type="entry name" value="IMS_C"/>
    <property type="match status" value="1"/>
</dbReference>
<evidence type="ECO:0000259" key="18">
    <source>
        <dbReference type="PROSITE" id="PS50173"/>
    </source>
</evidence>
<dbReference type="PANTHER" id="PTHR11076:SF33">
    <property type="entry name" value="DNA POLYMERASE KAPPA"/>
    <property type="match status" value="1"/>
</dbReference>
<dbReference type="GO" id="GO:0000287">
    <property type="term" value="F:magnesium ion binding"/>
    <property type="evidence" value="ECO:0007669"/>
    <property type="project" value="UniProtKB-UniRule"/>
</dbReference>
<evidence type="ECO:0000256" key="2">
    <source>
        <dbReference type="ARBA" id="ARBA00010945"/>
    </source>
</evidence>
<evidence type="ECO:0000256" key="5">
    <source>
        <dbReference type="ARBA" id="ARBA00022490"/>
    </source>
</evidence>
<comment type="caution">
    <text evidence="19">The sequence shown here is derived from an EMBL/GenBank/DDBJ whole genome shotgun (WGS) entry which is preliminary data.</text>
</comment>
<dbReference type="GO" id="GO:0006281">
    <property type="term" value="P:DNA repair"/>
    <property type="evidence" value="ECO:0007669"/>
    <property type="project" value="UniProtKB-UniRule"/>
</dbReference>
<evidence type="ECO:0000256" key="11">
    <source>
        <dbReference type="ARBA" id="ARBA00022842"/>
    </source>
</evidence>
<dbReference type="RefSeq" id="WP_120555208.1">
    <property type="nucleotide sequence ID" value="NZ_RAWK01000050.1"/>
</dbReference>
<keyword evidence="7 16" id="KW-0548">Nucleotidyltransferase</keyword>
<dbReference type="GO" id="GO:0009432">
    <property type="term" value="P:SOS response"/>
    <property type="evidence" value="ECO:0007669"/>
    <property type="project" value="TreeGrafter"/>
</dbReference>
<dbReference type="NCBIfam" id="NF003015">
    <property type="entry name" value="PRK03858.1"/>
    <property type="match status" value="1"/>
</dbReference>
<dbReference type="FunFam" id="3.40.1170.60:FF:000001">
    <property type="entry name" value="DNA polymerase IV"/>
    <property type="match status" value="1"/>
</dbReference>
<keyword evidence="11 16" id="KW-0460">Magnesium</keyword>
<evidence type="ECO:0000256" key="10">
    <source>
        <dbReference type="ARBA" id="ARBA00022763"/>
    </source>
</evidence>
<dbReference type="SUPFAM" id="SSF100879">
    <property type="entry name" value="Lesion bypass DNA polymerase (Y-family), little finger domain"/>
    <property type="match status" value="1"/>
</dbReference>
<dbReference type="GO" id="GO:0006261">
    <property type="term" value="P:DNA-templated DNA replication"/>
    <property type="evidence" value="ECO:0007669"/>
    <property type="project" value="UniProtKB-UniRule"/>
</dbReference>
<dbReference type="InterPro" id="IPR001126">
    <property type="entry name" value="UmuC"/>
</dbReference>
<keyword evidence="4 16" id="KW-0515">Mutator protein</keyword>
<dbReference type="NCBIfam" id="NF002677">
    <property type="entry name" value="PRK02406.1"/>
    <property type="match status" value="1"/>
</dbReference>
<keyword evidence="8 16" id="KW-0235">DNA replication</keyword>
<dbReference type="SUPFAM" id="SSF56672">
    <property type="entry name" value="DNA/RNA polymerases"/>
    <property type="match status" value="1"/>
</dbReference>
<dbReference type="PROSITE" id="PS50173">
    <property type="entry name" value="UMUC"/>
    <property type="match status" value="1"/>
</dbReference>
<evidence type="ECO:0000256" key="4">
    <source>
        <dbReference type="ARBA" id="ARBA00022457"/>
    </source>
</evidence>
<evidence type="ECO:0000256" key="13">
    <source>
        <dbReference type="ARBA" id="ARBA00023125"/>
    </source>
</evidence>
<evidence type="ECO:0000256" key="15">
    <source>
        <dbReference type="ARBA" id="ARBA00049244"/>
    </source>
</evidence>
<keyword evidence="5 16" id="KW-0963">Cytoplasm</keyword>
<comment type="subunit">
    <text evidence="3 16">Monomer.</text>
</comment>
<dbReference type="Proteomes" id="UP000267003">
    <property type="component" value="Unassembled WGS sequence"/>
</dbReference>
<comment type="catalytic activity">
    <reaction evidence="15 16">
        <text>DNA(n) + a 2'-deoxyribonucleoside 5'-triphosphate = DNA(n+1) + diphosphate</text>
        <dbReference type="Rhea" id="RHEA:22508"/>
        <dbReference type="Rhea" id="RHEA-COMP:17339"/>
        <dbReference type="Rhea" id="RHEA-COMP:17340"/>
        <dbReference type="ChEBI" id="CHEBI:33019"/>
        <dbReference type="ChEBI" id="CHEBI:61560"/>
        <dbReference type="ChEBI" id="CHEBI:173112"/>
        <dbReference type="EC" id="2.7.7.7"/>
    </reaction>
</comment>
<feature type="domain" description="UmuC" evidence="18">
    <location>
        <begin position="4"/>
        <end position="184"/>
    </location>
</feature>
<evidence type="ECO:0000256" key="17">
    <source>
        <dbReference type="SAM" id="MobiDB-lite"/>
    </source>
</evidence>
<feature type="binding site" evidence="16">
    <location>
        <position position="8"/>
    </location>
    <ligand>
        <name>Mg(2+)</name>
        <dbReference type="ChEBI" id="CHEBI:18420"/>
    </ligand>
</feature>
<comment type="cofactor">
    <cofactor evidence="16">
        <name>Mg(2+)</name>
        <dbReference type="ChEBI" id="CHEBI:18420"/>
    </cofactor>
    <text evidence="16">Binds 2 magnesium ions per subunit.</text>
</comment>
<accession>A0A3A8QXV4</accession>
<feature type="active site" evidence="16">
    <location>
        <position position="103"/>
    </location>
</feature>